<evidence type="ECO:0000256" key="16">
    <source>
        <dbReference type="ARBA" id="ARBA00023167"/>
    </source>
</evidence>
<dbReference type="Gene3D" id="3.40.50.280">
    <property type="entry name" value="Cobalamin-binding domain"/>
    <property type="match status" value="1"/>
</dbReference>
<feature type="binding site" evidence="21 23">
    <location>
        <position position="295"/>
    </location>
    <ligand>
        <name>Zn(2+)</name>
        <dbReference type="ChEBI" id="CHEBI:29105"/>
    </ligand>
</feature>
<feature type="binding site" evidence="22">
    <location>
        <position position="1114"/>
    </location>
    <ligand>
        <name>S-adenosyl-L-methionine</name>
        <dbReference type="ChEBI" id="CHEBI:59789"/>
    </ligand>
</feature>
<proteinExistence type="inferred from homology"/>
<dbReference type="FunFam" id="3.20.20.20:FF:000007">
    <property type="entry name" value="Methionine synthase"/>
    <property type="match status" value="1"/>
</dbReference>
<comment type="similarity">
    <text evidence="5">Belongs to the vitamin-B12 dependent methionine synthase family.</text>
</comment>
<comment type="caution">
    <text evidence="29">The sequence shown here is derived from an EMBL/GenBank/DDBJ whole genome shotgun (WGS) entry which is preliminary data.</text>
</comment>
<evidence type="ECO:0000256" key="19">
    <source>
        <dbReference type="NCBIfam" id="TIGR02082"/>
    </source>
</evidence>
<dbReference type="EC" id="2.1.1.13" evidence="6 19"/>
<comment type="cofactor">
    <cofactor evidence="3 20 21">
        <name>methylcob(III)alamin</name>
        <dbReference type="ChEBI" id="CHEBI:28115"/>
    </cofactor>
</comment>
<evidence type="ECO:0000256" key="7">
    <source>
        <dbReference type="ARBA" id="ARBA00013998"/>
    </source>
</evidence>
<evidence type="ECO:0000259" key="28">
    <source>
        <dbReference type="PROSITE" id="PS51337"/>
    </source>
</evidence>
<keyword evidence="13 20" id="KW-0479">Metal-binding</keyword>
<feature type="binding site" evidence="21 23">
    <location>
        <position position="294"/>
    </location>
    <ligand>
        <name>Zn(2+)</name>
        <dbReference type="ChEBI" id="CHEBI:29105"/>
    </ligand>
</feature>
<dbReference type="SUPFAM" id="SSF52242">
    <property type="entry name" value="Cobalamin (vitamin B12)-binding domain"/>
    <property type="match status" value="1"/>
</dbReference>
<dbReference type="PROSITE" id="PS50974">
    <property type="entry name" value="ADOMET_ACTIVATION"/>
    <property type="match status" value="1"/>
</dbReference>
<evidence type="ECO:0000256" key="3">
    <source>
        <dbReference type="ARBA" id="ARBA00001956"/>
    </source>
</evidence>
<dbReference type="PANTHER" id="PTHR45833:SF1">
    <property type="entry name" value="METHIONINE SYNTHASE"/>
    <property type="match status" value="1"/>
</dbReference>
<comment type="pathway">
    <text evidence="4 20">Amino-acid biosynthesis; L-methionine biosynthesis via de novo pathway; L-methionine from L-homocysteine (MetH route): step 1/1.</text>
</comment>
<reference evidence="29 30" key="1">
    <citation type="submission" date="2019-06" db="EMBL/GenBank/DDBJ databases">
        <title>Whole genome shotgun sequence of Acetobacter orleanensis NBRC 13752.</title>
        <authorList>
            <person name="Hosoyama A."/>
            <person name="Uohara A."/>
            <person name="Ohji S."/>
            <person name="Ichikawa N."/>
        </authorList>
    </citation>
    <scope>NUCLEOTIDE SEQUENCE [LARGE SCALE GENOMIC DNA]</scope>
    <source>
        <strain evidence="29 30">NBRC 13752</strain>
    </source>
</reference>
<protein>
    <recommendedName>
        <fullName evidence="7 19">Methionine synthase</fullName>
        <ecNumber evidence="6 19">2.1.1.13</ecNumber>
    </recommendedName>
    <alternativeName>
        <fullName evidence="20">5-methyltetrahydrofolate--homocysteine methyltransferase</fullName>
    </alternativeName>
</protein>
<evidence type="ECO:0000256" key="23">
    <source>
        <dbReference type="PROSITE-ProRule" id="PRU00333"/>
    </source>
</evidence>
<evidence type="ECO:0000313" key="30">
    <source>
        <dbReference type="Proteomes" id="UP000317617"/>
    </source>
</evidence>
<dbReference type="Gene3D" id="3.10.196.10">
    <property type="entry name" value="Vitamin B12-dependent methionine synthase, activation domain"/>
    <property type="match status" value="1"/>
</dbReference>
<dbReference type="SUPFAM" id="SSF82282">
    <property type="entry name" value="Homocysteine S-methyltransferase"/>
    <property type="match status" value="1"/>
</dbReference>
<dbReference type="InterPro" id="IPR050554">
    <property type="entry name" value="Met_Synthase/Corrinoid"/>
</dbReference>
<dbReference type="InterPro" id="IPR003759">
    <property type="entry name" value="Cbl-bd_cap"/>
</dbReference>
<dbReference type="PANTHER" id="PTHR45833">
    <property type="entry name" value="METHIONINE SYNTHASE"/>
    <property type="match status" value="1"/>
</dbReference>
<dbReference type="InterPro" id="IPR036589">
    <property type="entry name" value="HCY_dom_sf"/>
</dbReference>
<dbReference type="STRING" id="104099.AD949_09810"/>
<dbReference type="InterPro" id="IPR011005">
    <property type="entry name" value="Dihydropteroate_synth-like_sf"/>
</dbReference>
<evidence type="ECO:0000256" key="5">
    <source>
        <dbReference type="ARBA" id="ARBA00010398"/>
    </source>
</evidence>
<organism evidence="29 30">
    <name type="scientific">Acetobacter orleanensis</name>
    <dbReference type="NCBI Taxonomy" id="104099"/>
    <lineage>
        <taxon>Bacteria</taxon>
        <taxon>Pseudomonadati</taxon>
        <taxon>Pseudomonadota</taxon>
        <taxon>Alphaproteobacteria</taxon>
        <taxon>Acetobacterales</taxon>
        <taxon>Acetobacteraceae</taxon>
        <taxon>Acetobacter</taxon>
    </lineage>
</organism>
<dbReference type="SMART" id="SM01018">
    <property type="entry name" value="B12-binding_2"/>
    <property type="match status" value="1"/>
</dbReference>
<dbReference type="Pfam" id="PF02310">
    <property type="entry name" value="B12-binding"/>
    <property type="match status" value="1"/>
</dbReference>
<dbReference type="GO" id="GO:0005829">
    <property type="term" value="C:cytosol"/>
    <property type="evidence" value="ECO:0007669"/>
    <property type="project" value="TreeGrafter"/>
</dbReference>
<dbReference type="InterPro" id="IPR006158">
    <property type="entry name" value="Cobalamin-bd"/>
</dbReference>
<dbReference type="InterPro" id="IPR011822">
    <property type="entry name" value="MetH"/>
</dbReference>
<evidence type="ECO:0000313" key="29">
    <source>
        <dbReference type="EMBL" id="GEB83449.1"/>
    </source>
</evidence>
<feature type="binding site" evidence="21 23">
    <location>
        <position position="228"/>
    </location>
    <ligand>
        <name>Zn(2+)</name>
        <dbReference type="ChEBI" id="CHEBI:29105"/>
    </ligand>
</feature>
<keyword evidence="12 20" id="KW-0949">S-adenosyl-L-methionine</keyword>
<evidence type="ECO:0000256" key="14">
    <source>
        <dbReference type="ARBA" id="ARBA00022737"/>
    </source>
</evidence>
<dbReference type="SUPFAM" id="SSF47644">
    <property type="entry name" value="Methionine synthase domain"/>
    <property type="match status" value="1"/>
</dbReference>
<feature type="binding site" evidence="22">
    <location>
        <position position="843"/>
    </location>
    <ligand>
        <name>methylcob(III)alamin</name>
        <dbReference type="ChEBI" id="CHEBI:28115"/>
    </ligand>
</feature>
<keyword evidence="30" id="KW-1185">Reference proteome</keyword>
<feature type="domain" description="Pterin-binding" evidence="25">
    <location>
        <begin position="349"/>
        <end position="605"/>
    </location>
</feature>
<dbReference type="AlphaFoldDB" id="A0A4Y3TPQ6"/>
<keyword evidence="10 20" id="KW-0846">Cobalamin</keyword>
<dbReference type="InterPro" id="IPR003726">
    <property type="entry name" value="HCY_dom"/>
</dbReference>
<keyword evidence="8 20" id="KW-0489">Methyltransferase</keyword>
<evidence type="ECO:0000256" key="8">
    <source>
        <dbReference type="ARBA" id="ARBA00022603"/>
    </source>
</evidence>
<evidence type="ECO:0000256" key="22">
    <source>
        <dbReference type="PIRSR" id="PIRSR000381-2"/>
    </source>
</evidence>
<dbReference type="NCBIfam" id="TIGR02082">
    <property type="entry name" value="metH"/>
    <property type="match status" value="1"/>
</dbReference>
<evidence type="ECO:0000256" key="10">
    <source>
        <dbReference type="ARBA" id="ARBA00022628"/>
    </source>
</evidence>
<comment type="domain">
    <text evidence="20">Modular enzyme with four functionally distinct domains. The isolated Hcy-binding domain catalyzes methyl transfer from free methylcobalamin to homocysteine. The Hcy-binding domain in association with the pterin-binding domain catalyzes the methylation of cob(I)alamin by methyltetrahydrofolate and the methylation of homocysteine. The B12-binding domain binds the cofactor. The AdoMet activation domain binds S-adenosyl-L-methionine. Under aerobic conditions cob(I)alamin can be converted to inactive cob(II)alamin. Reductive methylation by S-adenosyl-L-methionine and flavodoxin regenerates methylcobalamin.</text>
</comment>
<dbReference type="InterPro" id="IPR036594">
    <property type="entry name" value="Meth_synthase_dom"/>
</dbReference>
<feature type="binding site" description="axial binding residue" evidence="21">
    <location>
        <position position="740"/>
    </location>
    <ligand>
        <name>methylcob(III)alamin</name>
        <dbReference type="ChEBI" id="CHEBI:28115"/>
    </ligand>
    <ligandPart>
        <name>Co</name>
        <dbReference type="ChEBI" id="CHEBI:27638"/>
    </ligandPart>
</feature>
<feature type="binding site" evidence="22">
    <location>
        <begin position="1168"/>
        <end position="1169"/>
    </location>
    <ligand>
        <name>S-adenosyl-L-methionine</name>
        <dbReference type="ChEBI" id="CHEBI:59789"/>
    </ligand>
</feature>
<evidence type="ECO:0000256" key="11">
    <source>
        <dbReference type="ARBA" id="ARBA00022679"/>
    </source>
</evidence>
<keyword evidence="15 20" id="KW-0862">Zinc</keyword>
<dbReference type="PROSITE" id="PS50972">
    <property type="entry name" value="PTERIN_BINDING"/>
    <property type="match status" value="1"/>
</dbReference>
<feature type="domain" description="AdoMet activation" evidence="26">
    <location>
        <begin position="885"/>
        <end position="1171"/>
    </location>
</feature>
<dbReference type="GO" id="GO:0050667">
    <property type="term" value="P:homocysteine metabolic process"/>
    <property type="evidence" value="ECO:0007669"/>
    <property type="project" value="TreeGrafter"/>
</dbReference>
<keyword evidence="17 20" id="KW-0170">Cobalt</keyword>
<dbReference type="PROSITE" id="PS51337">
    <property type="entry name" value="B12_BINDING_NTER"/>
    <property type="match status" value="1"/>
</dbReference>
<dbReference type="InterPro" id="IPR004223">
    <property type="entry name" value="VitB12-dep_Met_synth_activ_dom"/>
</dbReference>
<dbReference type="FunFam" id="1.10.1240.10:FF:000002">
    <property type="entry name" value="Methionine synthase"/>
    <property type="match status" value="1"/>
</dbReference>
<evidence type="ECO:0000256" key="12">
    <source>
        <dbReference type="ARBA" id="ARBA00022691"/>
    </source>
</evidence>
<dbReference type="InterPro" id="IPR036724">
    <property type="entry name" value="Cobalamin-bd_sf"/>
</dbReference>
<evidence type="ECO:0000259" key="24">
    <source>
        <dbReference type="PROSITE" id="PS50970"/>
    </source>
</evidence>
<comment type="catalytic activity">
    <reaction evidence="1 20">
        <text>(6S)-5-methyl-5,6,7,8-tetrahydrofolate + L-homocysteine = (6S)-5,6,7,8-tetrahydrofolate + L-methionine</text>
        <dbReference type="Rhea" id="RHEA:11172"/>
        <dbReference type="ChEBI" id="CHEBI:18608"/>
        <dbReference type="ChEBI" id="CHEBI:57453"/>
        <dbReference type="ChEBI" id="CHEBI:57844"/>
        <dbReference type="ChEBI" id="CHEBI:58199"/>
        <dbReference type="EC" id="2.1.1.13"/>
    </reaction>
</comment>
<dbReference type="Pfam" id="PF02965">
    <property type="entry name" value="Met_synt_B12"/>
    <property type="match status" value="1"/>
</dbReference>
<gene>
    <name evidence="29" type="ORF">AOR01nite_19260</name>
</gene>
<dbReference type="GO" id="GO:0046653">
    <property type="term" value="P:tetrahydrofolate metabolic process"/>
    <property type="evidence" value="ECO:0007669"/>
    <property type="project" value="TreeGrafter"/>
</dbReference>
<dbReference type="UniPathway" id="UPA00051">
    <property type="reaction ID" value="UER00081"/>
</dbReference>
<dbReference type="GO" id="GO:0008270">
    <property type="term" value="F:zinc ion binding"/>
    <property type="evidence" value="ECO:0007669"/>
    <property type="project" value="UniProtKB-UniRule"/>
</dbReference>
<dbReference type="Gene3D" id="3.20.20.20">
    <property type="entry name" value="Dihydropteroate synthase-like"/>
    <property type="match status" value="1"/>
</dbReference>
<dbReference type="Gene3D" id="1.10.1240.10">
    <property type="entry name" value="Methionine synthase domain"/>
    <property type="match status" value="1"/>
</dbReference>
<dbReference type="PROSITE" id="PS51332">
    <property type="entry name" value="B12_BINDING"/>
    <property type="match status" value="1"/>
</dbReference>
<evidence type="ECO:0000256" key="4">
    <source>
        <dbReference type="ARBA" id="ARBA00005178"/>
    </source>
</evidence>
<evidence type="ECO:0000256" key="13">
    <source>
        <dbReference type="ARBA" id="ARBA00022723"/>
    </source>
</evidence>
<evidence type="ECO:0000256" key="20">
    <source>
        <dbReference type="PIRNR" id="PIRNR000381"/>
    </source>
</evidence>
<dbReference type="PIRSF" id="PIRSF000381">
    <property type="entry name" value="MetH"/>
    <property type="match status" value="1"/>
</dbReference>
<dbReference type="PROSITE" id="PS50970">
    <property type="entry name" value="HCY"/>
    <property type="match status" value="1"/>
</dbReference>
<evidence type="ECO:0000256" key="21">
    <source>
        <dbReference type="PIRSR" id="PIRSR000381-1"/>
    </source>
</evidence>
<keyword evidence="9 20" id="KW-0028">Amino-acid biosynthesis</keyword>
<feature type="binding site" evidence="22">
    <location>
        <position position="785"/>
    </location>
    <ligand>
        <name>methylcob(III)alamin</name>
        <dbReference type="ChEBI" id="CHEBI:28115"/>
    </ligand>
</feature>
<dbReference type="Pfam" id="PF02574">
    <property type="entry name" value="S-methyl_trans"/>
    <property type="match status" value="1"/>
</dbReference>
<dbReference type="InterPro" id="IPR037010">
    <property type="entry name" value="VitB12-dep_Met_synth_activ_sf"/>
</dbReference>
<dbReference type="Proteomes" id="UP000317617">
    <property type="component" value="Unassembled WGS sequence"/>
</dbReference>
<evidence type="ECO:0000256" key="15">
    <source>
        <dbReference type="ARBA" id="ARBA00022833"/>
    </source>
</evidence>
<dbReference type="InterPro" id="IPR033706">
    <property type="entry name" value="Met_synthase_B12-bd"/>
</dbReference>
<evidence type="ECO:0000256" key="17">
    <source>
        <dbReference type="ARBA" id="ARBA00023285"/>
    </source>
</evidence>
<evidence type="ECO:0000256" key="18">
    <source>
        <dbReference type="ARBA" id="ARBA00025552"/>
    </source>
</evidence>
<feature type="domain" description="B12-binding" evidence="27">
    <location>
        <begin position="727"/>
        <end position="864"/>
    </location>
</feature>
<dbReference type="GO" id="GO:0031419">
    <property type="term" value="F:cobalamin binding"/>
    <property type="evidence" value="ECO:0007669"/>
    <property type="project" value="UniProtKB-UniRule"/>
</dbReference>
<dbReference type="SUPFAM" id="SSF56507">
    <property type="entry name" value="Methionine synthase activation domain-like"/>
    <property type="match status" value="1"/>
</dbReference>
<comment type="function">
    <text evidence="18 20">Catalyzes the transfer of a methyl group from methyl-cobalamin to homocysteine, yielding enzyme-bound cob(I)alamin and methionine. Subsequently, remethylates the cofactor using methyltetrahydrofolate.</text>
</comment>
<evidence type="ECO:0000259" key="27">
    <source>
        <dbReference type="PROSITE" id="PS51332"/>
    </source>
</evidence>
<feature type="domain" description="B12-binding N-terminal" evidence="28">
    <location>
        <begin position="634"/>
        <end position="727"/>
    </location>
</feature>
<evidence type="ECO:0000259" key="25">
    <source>
        <dbReference type="PROSITE" id="PS50972"/>
    </source>
</evidence>
<keyword evidence="14" id="KW-0677">Repeat</keyword>
<dbReference type="Pfam" id="PF02607">
    <property type="entry name" value="B12-binding_2"/>
    <property type="match status" value="1"/>
</dbReference>
<dbReference type="GO" id="GO:0008705">
    <property type="term" value="F:methionine synthase activity"/>
    <property type="evidence" value="ECO:0007669"/>
    <property type="project" value="UniProtKB-UniRule"/>
</dbReference>
<sequence>MGAMSARLPLLDALRNQVLLCDGGMGSRIQMLDLDLKRDYWGQENCTEILTLSRPELIREIHRGYFEAGADMVETNTFGGSPITLSEFDLADKTREINRNSAILAREAAESFADGRTRYVVGSVGPGTKLPSLGNVDYDTLEAALAEQGRGLIEGGVDAILIETCQDTLQIKAAVNGMKIARAEMGTTTPIFVQVTVETTGTLLVGPDIAAAATVIHSLDVDLMGLNCATGPQEMAEHVRWLAENWPRLISVQPNAGLPELVDGQTHYPLSPEDMATWVERFIVEDGLNMVGGCCGTSTPHIAALDAMLRRRAEGTGQHRPAPVPKKSVWIPSVASLYTQVPLRQENAYFSIGERCNANGSKKWRELQEAHDWDGCVALGREQTGEGSNALDICTAFVGRNERAEMDEVIKRFTSSVNAPLVIDSTETPVIEAALKLHGGKPIINSINFEDGEGPASDRMTLARKFGAAVVALTIDEVGMARRPEDKLRIATRLVEFACEKYGLPQSDLMIDPLTFTIATGAEDDRKLGLWTLEGIRMIREAFPDIQIVLGLSNISFGLNPAARAVLNSVYLDHAVKAGMTAAIVHVSKIRPLHMIAPEEVKVAEDLIFDRRTEDYDPLQKLLALFADRKASEAVQRKRAETVEERLKDRIVDGDRKGLEADLDEAMAKMPPLEIINTVLLDGMKVVGELFGSGKMQLPFVLQSAETMKAAVAHLEPHMERAEGQQRGTIVLATVKGDVHDIGKNLVDIILTNNGYRVVNLGIKVPVADMIESARAEKADAIGMSGLLVKSTVIMRENLEEISRAGLDVPVLLGGAALTRNYVEEDCVAAYAPTGRVAYARDAFDGLTLMDQIAQKGFDDYLAAVGKKREGKATRRNARAPEQAETRGFTPIDPEAARLRRARMTADEQTLTPPFWGSRVLTATPEAILPFLNERALYQFQWGFRKQGRSLEEFLKWAKQDLRPILRRMLDLTAKETILNPQASYGYWKAAGDGNDLVLFEEDGTTEAARFTLPRQPRDDGECIADFVRDIHDAERDVVGLQVVTVGQKASDMARDWFEENRYQDYLYLHGLSVEMAEAMAEYTHKRIRSELGFAGEDARDMDTLLQQGYRGSRYSFGYPACPRLEDQHPILRLLDAERIGVSLTDGDQLHPEQSTSALVVLNKHAKYFTI</sequence>
<name>A0A4Y3TPQ6_9PROT</name>
<dbReference type="CDD" id="cd02069">
    <property type="entry name" value="methionine_synthase_B12_BD"/>
    <property type="match status" value="1"/>
</dbReference>
<comment type="cofactor">
    <cofactor evidence="2 20 23">
        <name>Zn(2+)</name>
        <dbReference type="ChEBI" id="CHEBI:29105"/>
    </cofactor>
</comment>
<dbReference type="InterPro" id="IPR000489">
    <property type="entry name" value="Pterin-binding_dom"/>
</dbReference>
<evidence type="ECO:0000256" key="6">
    <source>
        <dbReference type="ARBA" id="ARBA00012032"/>
    </source>
</evidence>
<dbReference type="FunFam" id="3.20.20.330:FF:000001">
    <property type="entry name" value="Methionine synthase"/>
    <property type="match status" value="1"/>
</dbReference>
<evidence type="ECO:0000256" key="2">
    <source>
        <dbReference type="ARBA" id="ARBA00001947"/>
    </source>
</evidence>
<dbReference type="Gene3D" id="3.20.20.330">
    <property type="entry name" value="Homocysteine-binding-like domain"/>
    <property type="match status" value="1"/>
</dbReference>
<dbReference type="GO" id="GO:0032259">
    <property type="term" value="P:methylation"/>
    <property type="evidence" value="ECO:0007669"/>
    <property type="project" value="UniProtKB-KW"/>
</dbReference>
<feature type="domain" description="Hcy-binding" evidence="24">
    <location>
        <begin position="7"/>
        <end position="309"/>
    </location>
</feature>
<accession>A0A4Y3TPQ6</accession>
<evidence type="ECO:0000256" key="1">
    <source>
        <dbReference type="ARBA" id="ARBA00001700"/>
    </source>
</evidence>
<evidence type="ECO:0000259" key="26">
    <source>
        <dbReference type="PROSITE" id="PS50974"/>
    </source>
</evidence>
<keyword evidence="16 20" id="KW-0486">Methionine biosynthesis</keyword>
<dbReference type="SUPFAM" id="SSF51717">
    <property type="entry name" value="Dihydropteroate synthetase-like"/>
    <property type="match status" value="1"/>
</dbReference>
<feature type="binding site" evidence="22">
    <location>
        <begin position="737"/>
        <end position="741"/>
    </location>
    <ligand>
        <name>methylcob(III)alamin</name>
        <dbReference type="ChEBI" id="CHEBI:28115"/>
    </ligand>
</feature>
<evidence type="ECO:0000256" key="9">
    <source>
        <dbReference type="ARBA" id="ARBA00022605"/>
    </source>
</evidence>
<dbReference type="EMBL" id="BJMU01000011">
    <property type="protein sequence ID" value="GEB83449.1"/>
    <property type="molecule type" value="Genomic_DNA"/>
</dbReference>
<dbReference type="Pfam" id="PF00809">
    <property type="entry name" value="Pterin_bind"/>
    <property type="match status" value="1"/>
</dbReference>
<keyword evidence="11 20" id="KW-0808">Transferase</keyword>